<gene>
    <name evidence="10" type="ORF">PLEPLA_LOCUS36997</name>
</gene>
<reference evidence="10" key="1">
    <citation type="submission" date="2020-03" db="EMBL/GenBank/DDBJ databases">
        <authorList>
            <person name="Weist P."/>
        </authorList>
    </citation>
    <scope>NUCLEOTIDE SEQUENCE</scope>
</reference>
<dbReference type="Gene3D" id="4.10.400.10">
    <property type="entry name" value="Low-density Lipoprotein Receptor"/>
    <property type="match status" value="1"/>
</dbReference>
<evidence type="ECO:0000256" key="7">
    <source>
        <dbReference type="ARBA" id="ARBA00023157"/>
    </source>
</evidence>
<dbReference type="EMBL" id="CADEAL010004010">
    <property type="protein sequence ID" value="CAB1449316.1"/>
    <property type="molecule type" value="Genomic_DNA"/>
</dbReference>
<evidence type="ECO:0000256" key="5">
    <source>
        <dbReference type="ARBA" id="ARBA00022989"/>
    </source>
</evidence>
<evidence type="ECO:0000256" key="8">
    <source>
        <dbReference type="PROSITE-ProRule" id="PRU00124"/>
    </source>
</evidence>
<dbReference type="GO" id="GO:0016192">
    <property type="term" value="P:vesicle-mediated transport"/>
    <property type="evidence" value="ECO:0007669"/>
    <property type="project" value="UniProtKB-ARBA"/>
</dbReference>
<dbReference type="CDD" id="cd00112">
    <property type="entry name" value="LDLa"/>
    <property type="match status" value="1"/>
</dbReference>
<feature type="disulfide bond" evidence="8">
    <location>
        <begin position="37"/>
        <end position="49"/>
    </location>
</feature>
<proteinExistence type="predicted"/>
<dbReference type="GO" id="GO:0012505">
    <property type="term" value="C:endomembrane system"/>
    <property type="evidence" value="ECO:0007669"/>
    <property type="project" value="UniProtKB-SubCell"/>
</dbReference>
<dbReference type="PROSITE" id="PS50068">
    <property type="entry name" value="LDLRA_2"/>
    <property type="match status" value="1"/>
</dbReference>
<keyword evidence="5 9" id="KW-1133">Transmembrane helix</keyword>
<organism evidence="10 11">
    <name type="scientific">Pleuronectes platessa</name>
    <name type="common">European plaice</name>
    <dbReference type="NCBI Taxonomy" id="8262"/>
    <lineage>
        <taxon>Eukaryota</taxon>
        <taxon>Metazoa</taxon>
        <taxon>Chordata</taxon>
        <taxon>Craniata</taxon>
        <taxon>Vertebrata</taxon>
        <taxon>Euteleostomi</taxon>
        <taxon>Actinopterygii</taxon>
        <taxon>Neopterygii</taxon>
        <taxon>Teleostei</taxon>
        <taxon>Neoteleostei</taxon>
        <taxon>Acanthomorphata</taxon>
        <taxon>Carangaria</taxon>
        <taxon>Pleuronectiformes</taxon>
        <taxon>Pleuronectoidei</taxon>
        <taxon>Pleuronectidae</taxon>
        <taxon>Pleuronectes</taxon>
    </lineage>
</organism>
<protein>
    <submittedName>
        <fullName evidence="10">Uncharacterized protein</fullName>
    </submittedName>
</protein>
<dbReference type="InterPro" id="IPR023415">
    <property type="entry name" value="LDLR_class-A_CS"/>
</dbReference>
<keyword evidence="4" id="KW-0677">Repeat</keyword>
<evidence type="ECO:0000256" key="3">
    <source>
        <dbReference type="ARBA" id="ARBA00022692"/>
    </source>
</evidence>
<comment type="subcellular location">
    <subcellularLocation>
        <location evidence="2">Endomembrane system</location>
    </subcellularLocation>
    <subcellularLocation>
        <location evidence="1">Membrane</location>
        <topology evidence="1">Single-pass membrane protein</topology>
    </subcellularLocation>
</comment>
<dbReference type="InterPro" id="IPR050685">
    <property type="entry name" value="LDLR"/>
</dbReference>
<sequence length="120" mass="13011">ESHCTKPFWVCEVSENGYAEPESALRGLSRTQTKKTCATTDFACTNGQCVPSRWRCDGEPECADGSDEADAICIITLDFIPFTASVPGYSRSPPAYTMVPHILLCVLLLSSLLHGLLALI</sequence>
<evidence type="ECO:0000313" key="10">
    <source>
        <dbReference type="EMBL" id="CAB1449316.1"/>
    </source>
</evidence>
<dbReference type="GO" id="GO:0005886">
    <property type="term" value="C:plasma membrane"/>
    <property type="evidence" value="ECO:0007669"/>
    <property type="project" value="TreeGrafter"/>
</dbReference>
<evidence type="ECO:0000256" key="6">
    <source>
        <dbReference type="ARBA" id="ARBA00023136"/>
    </source>
</evidence>
<evidence type="ECO:0000256" key="4">
    <source>
        <dbReference type="ARBA" id="ARBA00022737"/>
    </source>
</evidence>
<dbReference type="PANTHER" id="PTHR24270">
    <property type="entry name" value="LOW-DENSITY LIPOPROTEIN RECEPTOR-RELATED"/>
    <property type="match status" value="1"/>
</dbReference>
<dbReference type="FunFam" id="4.10.400.10:FF:000053">
    <property type="entry name" value="Very low density lipoprotein receptor"/>
    <property type="match status" value="1"/>
</dbReference>
<dbReference type="SUPFAM" id="SSF57424">
    <property type="entry name" value="LDL receptor-like module"/>
    <property type="match status" value="1"/>
</dbReference>
<feature type="transmembrane region" description="Helical" evidence="9">
    <location>
        <begin position="98"/>
        <end position="119"/>
    </location>
</feature>
<dbReference type="Proteomes" id="UP001153269">
    <property type="component" value="Unassembled WGS sequence"/>
</dbReference>
<dbReference type="InterPro" id="IPR002172">
    <property type="entry name" value="LDrepeatLR_classA_rpt"/>
</dbReference>
<feature type="non-terminal residue" evidence="10">
    <location>
        <position position="120"/>
    </location>
</feature>
<accession>A0A9N7VBG9</accession>
<keyword evidence="11" id="KW-1185">Reference proteome</keyword>
<dbReference type="AlphaFoldDB" id="A0A9N7VBG9"/>
<evidence type="ECO:0000256" key="2">
    <source>
        <dbReference type="ARBA" id="ARBA00004308"/>
    </source>
</evidence>
<dbReference type="Pfam" id="PF00057">
    <property type="entry name" value="Ldl_recept_a"/>
    <property type="match status" value="1"/>
</dbReference>
<dbReference type="InterPro" id="IPR036055">
    <property type="entry name" value="LDL_receptor-like_sf"/>
</dbReference>
<evidence type="ECO:0000256" key="9">
    <source>
        <dbReference type="SAM" id="Phobius"/>
    </source>
</evidence>
<keyword evidence="3 9" id="KW-0812">Transmembrane</keyword>
<evidence type="ECO:0000256" key="1">
    <source>
        <dbReference type="ARBA" id="ARBA00004167"/>
    </source>
</evidence>
<evidence type="ECO:0000313" key="11">
    <source>
        <dbReference type="Proteomes" id="UP001153269"/>
    </source>
</evidence>
<name>A0A9N7VBG9_PLEPL</name>
<comment type="caution">
    <text evidence="8">Lacks conserved residue(s) required for the propagation of feature annotation.</text>
</comment>
<keyword evidence="7 8" id="KW-1015">Disulfide bond</keyword>
<comment type="caution">
    <text evidence="10">The sequence shown here is derived from an EMBL/GenBank/DDBJ whole genome shotgun (WGS) entry which is preliminary data.</text>
</comment>
<keyword evidence="6 9" id="KW-0472">Membrane</keyword>
<dbReference type="PROSITE" id="PS01209">
    <property type="entry name" value="LDLRA_1"/>
    <property type="match status" value="1"/>
</dbReference>
<feature type="disulfide bond" evidence="8">
    <location>
        <begin position="44"/>
        <end position="62"/>
    </location>
</feature>
<dbReference type="SMART" id="SM00192">
    <property type="entry name" value="LDLa"/>
    <property type="match status" value="1"/>
</dbReference>